<reference evidence="1" key="1">
    <citation type="journal article" date="2019" name="Sci. Rep.">
        <title>Draft genome of Tanacetum cinerariifolium, the natural source of mosquito coil.</title>
        <authorList>
            <person name="Yamashiro T."/>
            <person name="Shiraishi A."/>
            <person name="Satake H."/>
            <person name="Nakayama K."/>
        </authorList>
    </citation>
    <scope>NUCLEOTIDE SEQUENCE</scope>
</reference>
<name>A0A699IPA1_TANCI</name>
<accession>A0A699IPA1</accession>
<organism evidence="1">
    <name type="scientific">Tanacetum cinerariifolium</name>
    <name type="common">Dalmatian daisy</name>
    <name type="synonym">Chrysanthemum cinerariifolium</name>
    <dbReference type="NCBI Taxonomy" id="118510"/>
    <lineage>
        <taxon>Eukaryota</taxon>
        <taxon>Viridiplantae</taxon>
        <taxon>Streptophyta</taxon>
        <taxon>Embryophyta</taxon>
        <taxon>Tracheophyta</taxon>
        <taxon>Spermatophyta</taxon>
        <taxon>Magnoliopsida</taxon>
        <taxon>eudicotyledons</taxon>
        <taxon>Gunneridae</taxon>
        <taxon>Pentapetalae</taxon>
        <taxon>asterids</taxon>
        <taxon>campanulids</taxon>
        <taxon>Asterales</taxon>
        <taxon>Asteraceae</taxon>
        <taxon>Asteroideae</taxon>
        <taxon>Anthemideae</taxon>
        <taxon>Anthemidinae</taxon>
        <taxon>Tanacetum</taxon>
    </lineage>
</organism>
<gene>
    <name evidence="1" type="ORF">Tci_553087</name>
</gene>
<sequence length="148" mass="16760">TESFEEDEIAITPPPPRHRHRAAMICRRDDILEEDMPPRMRFVLTAPPHGCNVAESSAAAARAPRSQYNFVDTVEVGHGLICSPGHDTRIIARAADIAKDVGYVRMQESVNFYTQLLDAQTDRKDIRLEIDVERGQRTAYKTELQEVQ</sequence>
<feature type="non-terminal residue" evidence="1">
    <location>
        <position position="1"/>
    </location>
</feature>
<protein>
    <submittedName>
        <fullName evidence="1">Uncharacterized protein</fullName>
    </submittedName>
</protein>
<dbReference type="AlphaFoldDB" id="A0A699IPA1"/>
<evidence type="ECO:0000313" key="1">
    <source>
        <dbReference type="EMBL" id="GEZ81114.1"/>
    </source>
</evidence>
<comment type="caution">
    <text evidence="1">The sequence shown here is derived from an EMBL/GenBank/DDBJ whole genome shotgun (WGS) entry which is preliminary data.</text>
</comment>
<dbReference type="EMBL" id="BKCJ010326780">
    <property type="protein sequence ID" value="GEZ81114.1"/>
    <property type="molecule type" value="Genomic_DNA"/>
</dbReference>
<proteinExistence type="predicted"/>